<dbReference type="GO" id="GO:0004848">
    <property type="term" value="F:ureidoglycolate hydrolase activity"/>
    <property type="evidence" value="ECO:0007669"/>
    <property type="project" value="InterPro"/>
</dbReference>
<dbReference type="AlphaFoldDB" id="A0A2H4SG76"/>
<evidence type="ECO:0000313" key="7">
    <source>
        <dbReference type="Proteomes" id="UP000323067"/>
    </source>
</evidence>
<dbReference type="GO" id="GO:0006144">
    <property type="term" value="P:purine nucleobase metabolic process"/>
    <property type="evidence" value="ECO:0007669"/>
    <property type="project" value="UniProtKB-KW"/>
</dbReference>
<dbReference type="SUPFAM" id="SSF51182">
    <property type="entry name" value="RmlC-like cupins"/>
    <property type="match status" value="1"/>
</dbReference>
<proteinExistence type="predicted"/>
<dbReference type="CDD" id="cd20298">
    <property type="entry name" value="cupin_UAH"/>
    <property type="match status" value="1"/>
</dbReference>
<dbReference type="EMBL" id="CP023324">
    <property type="protein sequence ID" value="ATY62116.1"/>
    <property type="molecule type" value="Genomic_DNA"/>
</dbReference>
<comment type="catalytic activity">
    <reaction evidence="4">
        <text>(S)-ureidoglycolate = urea + glyoxylate</text>
        <dbReference type="Rhea" id="RHEA:11304"/>
        <dbReference type="ChEBI" id="CHEBI:16199"/>
        <dbReference type="ChEBI" id="CHEBI:36655"/>
        <dbReference type="ChEBI" id="CHEBI:57296"/>
        <dbReference type="EC" id="4.3.2.3"/>
    </reaction>
</comment>
<dbReference type="VEuPathDB" id="FungiDB:A9K55_008394"/>
<accession>A0A2H4SG76</accession>
<dbReference type="Gene3D" id="2.60.120.480">
    <property type="entry name" value="Ureidoglycolate hydrolase"/>
    <property type="match status" value="1"/>
</dbReference>
<evidence type="ECO:0000256" key="1">
    <source>
        <dbReference type="ARBA" id="ARBA00011738"/>
    </source>
</evidence>
<dbReference type="OrthoDB" id="2967263at2759"/>
<protein>
    <submittedName>
        <fullName evidence="6">Ureidoglycolate hydrolase</fullName>
    </submittedName>
</protein>
<keyword evidence="2" id="KW-0659">Purine metabolism</keyword>
<evidence type="ECO:0000256" key="3">
    <source>
        <dbReference type="ARBA" id="ARBA00023239"/>
    </source>
</evidence>
<dbReference type="SUPFAM" id="SSF55144">
    <property type="entry name" value="LigT-like"/>
    <property type="match status" value="1"/>
</dbReference>
<dbReference type="InterPro" id="IPR007247">
    <property type="entry name" value="Ureidogly_lyase"/>
</dbReference>
<dbReference type="PANTHER" id="PTHR21221">
    <property type="entry name" value="UREIDOGLYCOLATE HYDROLASE"/>
    <property type="match status" value="1"/>
</dbReference>
<name>A0A2H4SG76_CORMI</name>
<dbReference type="InterPro" id="IPR009097">
    <property type="entry name" value="Cyclic_Pdiesterase"/>
</dbReference>
<sequence>MAAHKIQVGHLDVRVTAEPLTASAFAPFGDVVANPRPDVLPTAFAHHAGSLLLPDNAVSANQGFAIQYRHASRVANLYRGDTGKPVLSLFVCAARPLSAAGGRHAAFVVRHLERHPFTTQTFAPVASSAELYLVIVAPSLPPADADEDMPAPPPGDAAGTTPGRGLPNLKELRAFVGTARQAVTYGAGTWHAPMVVIGPPGTTLDFVVTQFASGVAEEDCQLLEFEAEGRPEPQLRVQIPIPNTSTRGKLMAEKLVSVDARNKLEDLSGIVIQPGENPYDVFIKACNDDPAEIQALYETHRVKRNAQQRENFLATDYKELVIDQYLLRLANPSIQPGFQDERNCLVFWARPPEHVILLASKVQQLLQQTAPNSWLMPVYRMHMTALEVAFSKTPEEIAALTALIRPAVPSIVSHTHRHRARLVKPFVSYDLSAFALSFLPASGEPPLSPPPAGVDLAAQDVTAGDGYTYHHLRRDVFEKVRAAGVEVGSRYQVPSAHITLGRYLSEADHDTPAKRRRWVEAVDEVNRWLEADVWDSHAAAFAGEWVVGQERGLDARSGTLWYGGGRTIQLGEGF</sequence>
<comment type="subunit">
    <text evidence="1">Homodimer.</text>
</comment>
<reference evidence="6 7" key="1">
    <citation type="journal article" date="2017" name="BMC Genomics">
        <title>Chromosome level assembly and secondary metabolite potential of the parasitic fungus Cordyceps militaris.</title>
        <authorList>
            <person name="Kramer G.J."/>
            <person name="Nodwell J.R."/>
        </authorList>
    </citation>
    <scope>NUCLEOTIDE SEQUENCE [LARGE SCALE GENOMIC DNA]</scope>
    <source>
        <strain evidence="6 7">ATCC 34164</strain>
    </source>
</reference>
<dbReference type="GO" id="GO:0000256">
    <property type="term" value="P:allantoin catabolic process"/>
    <property type="evidence" value="ECO:0007669"/>
    <property type="project" value="InterPro"/>
</dbReference>
<dbReference type="InterPro" id="IPR011051">
    <property type="entry name" value="RmlC_Cupin_sf"/>
</dbReference>
<gene>
    <name evidence="6" type="ORF">A9K55_008394</name>
</gene>
<dbReference type="GO" id="GO:0050385">
    <property type="term" value="F:ureidoglycolate lyase activity"/>
    <property type="evidence" value="ECO:0007669"/>
    <property type="project" value="UniProtKB-EC"/>
</dbReference>
<evidence type="ECO:0000256" key="5">
    <source>
        <dbReference type="SAM" id="MobiDB-lite"/>
    </source>
</evidence>
<dbReference type="Pfam" id="PF04115">
    <property type="entry name" value="Ureidogly_lyase"/>
    <property type="match status" value="1"/>
</dbReference>
<evidence type="ECO:0000256" key="2">
    <source>
        <dbReference type="ARBA" id="ARBA00022631"/>
    </source>
</evidence>
<keyword evidence="6" id="KW-0378">Hydrolase</keyword>
<dbReference type="InterPro" id="IPR024060">
    <property type="entry name" value="Ureidoglycolate_lyase_dom_sf"/>
</dbReference>
<keyword evidence="3" id="KW-0456">Lyase</keyword>
<dbReference type="VEuPathDB" id="FungiDB:CCM_01083"/>
<dbReference type="InterPro" id="IPR047233">
    <property type="entry name" value="UAH_cupin"/>
</dbReference>
<evidence type="ECO:0000313" key="6">
    <source>
        <dbReference type="EMBL" id="ATY62116.1"/>
    </source>
</evidence>
<feature type="region of interest" description="Disordered" evidence="5">
    <location>
        <begin position="143"/>
        <end position="165"/>
    </location>
</feature>
<evidence type="ECO:0000256" key="4">
    <source>
        <dbReference type="ARBA" id="ARBA00047684"/>
    </source>
</evidence>
<feature type="compositionally biased region" description="Low complexity" evidence="5">
    <location>
        <begin position="156"/>
        <end position="165"/>
    </location>
</feature>
<dbReference type="Proteomes" id="UP000323067">
    <property type="component" value="Chromosome vii"/>
</dbReference>
<dbReference type="PANTHER" id="PTHR21221:SF1">
    <property type="entry name" value="UREIDOGLYCOLATE LYASE"/>
    <property type="match status" value="1"/>
</dbReference>
<organism evidence="6 7">
    <name type="scientific">Cordyceps militaris</name>
    <name type="common">Caterpillar fungus</name>
    <name type="synonym">Clavaria militaris</name>
    <dbReference type="NCBI Taxonomy" id="73501"/>
    <lineage>
        <taxon>Eukaryota</taxon>
        <taxon>Fungi</taxon>
        <taxon>Dikarya</taxon>
        <taxon>Ascomycota</taxon>
        <taxon>Pezizomycotina</taxon>
        <taxon>Sordariomycetes</taxon>
        <taxon>Hypocreomycetidae</taxon>
        <taxon>Hypocreales</taxon>
        <taxon>Cordycipitaceae</taxon>
        <taxon>Cordyceps</taxon>
    </lineage>
</organism>